<dbReference type="Proteomes" id="UP000319731">
    <property type="component" value="Unassembled WGS sequence"/>
</dbReference>
<name>A0A507C9T3_9FUNG</name>
<dbReference type="GeneID" id="42002973"/>
<gene>
    <name evidence="1" type="ORF">SmJEL517_g01748</name>
</gene>
<dbReference type="GO" id="GO:0045505">
    <property type="term" value="F:dynein intermediate chain binding"/>
    <property type="evidence" value="ECO:0007669"/>
    <property type="project" value="TreeGrafter"/>
</dbReference>
<organism evidence="1 2">
    <name type="scientific">Synchytrium microbalum</name>
    <dbReference type="NCBI Taxonomy" id="1806994"/>
    <lineage>
        <taxon>Eukaryota</taxon>
        <taxon>Fungi</taxon>
        <taxon>Fungi incertae sedis</taxon>
        <taxon>Chytridiomycota</taxon>
        <taxon>Chytridiomycota incertae sedis</taxon>
        <taxon>Chytridiomycetes</taxon>
        <taxon>Synchytriales</taxon>
        <taxon>Synchytriaceae</taxon>
        <taxon>Synchytrium</taxon>
    </lineage>
</organism>
<evidence type="ECO:0000313" key="2">
    <source>
        <dbReference type="Proteomes" id="UP000319731"/>
    </source>
</evidence>
<dbReference type="Gene3D" id="3.30.1140.40">
    <property type="entry name" value="Tctex-1"/>
    <property type="match status" value="1"/>
</dbReference>
<dbReference type="InterPro" id="IPR005334">
    <property type="entry name" value="Tctex-1-like"/>
</dbReference>
<dbReference type="STRING" id="1806994.A0A507C9T3"/>
<comment type="caution">
    <text evidence="1">The sequence shown here is derived from an EMBL/GenBank/DDBJ whole genome shotgun (WGS) entry which is preliminary data.</text>
</comment>
<dbReference type="Pfam" id="PF03645">
    <property type="entry name" value="Tctex-1"/>
    <property type="match status" value="1"/>
</dbReference>
<evidence type="ECO:0008006" key="3">
    <source>
        <dbReference type="Google" id="ProtNLM"/>
    </source>
</evidence>
<dbReference type="GO" id="GO:0005737">
    <property type="term" value="C:cytoplasm"/>
    <property type="evidence" value="ECO:0007669"/>
    <property type="project" value="TreeGrafter"/>
</dbReference>
<dbReference type="InterPro" id="IPR038586">
    <property type="entry name" value="Tctex-1-like_sf"/>
</dbReference>
<dbReference type="CDD" id="cd21455">
    <property type="entry name" value="DLC-like_DYNLT1_DYNLT3"/>
    <property type="match status" value="1"/>
</dbReference>
<dbReference type="OrthoDB" id="10059120at2759"/>
<dbReference type="AlphaFoldDB" id="A0A507C9T3"/>
<keyword evidence="2" id="KW-1185">Reference proteome</keyword>
<dbReference type="EMBL" id="QEAO01000006">
    <property type="protein sequence ID" value="TPX35929.1"/>
    <property type="molecule type" value="Genomic_DNA"/>
</dbReference>
<dbReference type="RefSeq" id="XP_031026314.1">
    <property type="nucleotide sequence ID" value="XM_031167676.1"/>
</dbReference>
<accession>A0A507C9T3</accession>
<proteinExistence type="predicted"/>
<dbReference type="PANTHER" id="PTHR21255">
    <property type="entry name" value="T-COMPLEX-ASSOCIATED-TESTIS-EXPRESSED 1/ DYNEIN LIGHT CHAIN"/>
    <property type="match status" value="1"/>
</dbReference>
<evidence type="ECO:0000313" key="1">
    <source>
        <dbReference type="EMBL" id="TPX35929.1"/>
    </source>
</evidence>
<protein>
    <recommendedName>
        <fullName evidence="3">Dynein light chain Tctex-type 1</fullName>
    </recommendedName>
</protein>
<dbReference type="GO" id="GO:0007018">
    <property type="term" value="P:microtubule-based movement"/>
    <property type="evidence" value="ECO:0007669"/>
    <property type="project" value="TreeGrafter"/>
</dbReference>
<sequence>MDEINEEKAFVAEDVTNIVKESIESTIQNAPYHHGKVSQWNSNVIEQCLKKLSGLNRPFKYIVTCTIMQKNGAGLHAASSCYWDAATDGSVTYKYDSKTMYVIVNVFGFAI</sequence>
<dbReference type="GO" id="GO:0005868">
    <property type="term" value="C:cytoplasmic dynein complex"/>
    <property type="evidence" value="ECO:0007669"/>
    <property type="project" value="TreeGrafter"/>
</dbReference>
<reference evidence="1 2" key="1">
    <citation type="journal article" date="2019" name="Sci. Rep.">
        <title>Comparative genomics of chytrid fungi reveal insights into the obligate biotrophic and pathogenic lifestyle of Synchytrium endobioticum.</title>
        <authorList>
            <person name="van de Vossenberg B.T.L.H."/>
            <person name="Warris S."/>
            <person name="Nguyen H.D.T."/>
            <person name="van Gent-Pelzer M.P.E."/>
            <person name="Joly D.L."/>
            <person name="van de Geest H.C."/>
            <person name="Bonants P.J.M."/>
            <person name="Smith D.S."/>
            <person name="Levesque C.A."/>
            <person name="van der Lee T.A.J."/>
        </authorList>
    </citation>
    <scope>NUCLEOTIDE SEQUENCE [LARGE SCALE GENOMIC DNA]</scope>
    <source>
        <strain evidence="1 2">JEL517</strain>
    </source>
</reference>
<dbReference type="PANTHER" id="PTHR21255:SF4">
    <property type="entry name" value="DYNEIN LIGHT CHAIN TCTEX-TYPE"/>
    <property type="match status" value="1"/>
</dbReference>